<gene>
    <name evidence="3" type="primary">yhdN</name>
    <name evidence="3" type="ORF">L21SP4_00368</name>
</gene>
<dbReference type="GO" id="GO:0016491">
    <property type="term" value="F:oxidoreductase activity"/>
    <property type="evidence" value="ECO:0007669"/>
    <property type="project" value="UniProtKB-KW"/>
</dbReference>
<dbReference type="CDD" id="cd19149">
    <property type="entry name" value="AKR_AKR11B2"/>
    <property type="match status" value="1"/>
</dbReference>
<dbReference type="SUPFAM" id="SSF51430">
    <property type="entry name" value="NAD(P)-linked oxidoreductase"/>
    <property type="match status" value="1"/>
</dbReference>
<reference evidence="3 4" key="2">
    <citation type="journal article" date="2016" name="ISME J.">
        <title>Characterization of the first cultured representative of Verrucomicrobia subdivision 5 indicates the proposal of a novel phylum.</title>
        <authorList>
            <person name="Spring S."/>
            <person name="Bunk B."/>
            <person name="Sproer C."/>
            <person name="Schumann P."/>
            <person name="Rohde M."/>
            <person name="Tindall B.J."/>
            <person name="Klenk H.P."/>
        </authorList>
    </citation>
    <scope>NUCLEOTIDE SEQUENCE [LARGE SCALE GENOMIC DNA]</scope>
    <source>
        <strain evidence="3 4">L21-Fru-AB</strain>
    </source>
</reference>
<dbReference type="InterPro" id="IPR036812">
    <property type="entry name" value="NAD(P)_OxRdtase_dom_sf"/>
</dbReference>
<dbReference type="Pfam" id="PF00248">
    <property type="entry name" value="Aldo_ket_red"/>
    <property type="match status" value="1"/>
</dbReference>
<accession>A0A0G3EBH0</accession>
<dbReference type="Gene3D" id="3.20.20.100">
    <property type="entry name" value="NADP-dependent oxidoreductase domain"/>
    <property type="match status" value="1"/>
</dbReference>
<dbReference type="PANTHER" id="PTHR43364">
    <property type="entry name" value="NADH-SPECIFIC METHYLGLYOXAL REDUCTASE-RELATED"/>
    <property type="match status" value="1"/>
</dbReference>
<evidence type="ECO:0000259" key="2">
    <source>
        <dbReference type="Pfam" id="PF00248"/>
    </source>
</evidence>
<keyword evidence="1 3" id="KW-0560">Oxidoreductase</keyword>
<dbReference type="EC" id="1.1.1.-" evidence="3"/>
<keyword evidence="4" id="KW-1185">Reference proteome</keyword>
<dbReference type="STRING" id="1307763.L21SP4_00368"/>
<reference evidence="4" key="1">
    <citation type="submission" date="2015-02" db="EMBL/GenBank/DDBJ databases">
        <title>Description and complete genome sequence of the first cultured representative of the subdivision 5 of the Verrucomicrobia phylum.</title>
        <authorList>
            <person name="Spring S."/>
            <person name="Bunk B."/>
            <person name="Sproer C."/>
            <person name="Klenk H.-P."/>
        </authorList>
    </citation>
    <scope>NUCLEOTIDE SEQUENCE [LARGE SCALE GENOMIC DNA]</scope>
    <source>
        <strain evidence="4">L21-Fru-AB</strain>
    </source>
</reference>
<dbReference type="InterPro" id="IPR050523">
    <property type="entry name" value="AKR_Detox_Biosynth"/>
</dbReference>
<proteinExistence type="predicted"/>
<sequence length="325" mass="35809">MKTRTLGSSGIEAPVVALGTWALGGWMWGGTDRNDPVPAIHAAIDQGMTMIDTAPIYGFGLSEELVGRAISDRRDRVVLATKCGLVWNEEAGDFYFETEGRKVCKYLAPVSIRREIEASLRRLNVDTIDLYQTHWQESTTPIEDTMTELLKLKDEGKIRAIGTCNAEIDDLKAYRSAGPLDSDQEKYSMLDREKDAQLPYVQEQGLAFLSYSTLALGLLTGKIGPDRTFPESDLRSRHPRFKAAHLQRVHAMLEELRPIAKSYDLSLAQLAIAWTLARPGVTHALVGARTPGQAAENARAGDVDLSSSDMEQIDAVIARHSADIP</sequence>
<evidence type="ECO:0000256" key="1">
    <source>
        <dbReference type="ARBA" id="ARBA00023002"/>
    </source>
</evidence>
<dbReference type="OrthoDB" id="9772407at2"/>
<dbReference type="GO" id="GO:0005829">
    <property type="term" value="C:cytosol"/>
    <property type="evidence" value="ECO:0007669"/>
    <property type="project" value="TreeGrafter"/>
</dbReference>
<organism evidence="3 4">
    <name type="scientific">Kiritimatiella glycovorans</name>
    <dbReference type="NCBI Taxonomy" id="1307763"/>
    <lineage>
        <taxon>Bacteria</taxon>
        <taxon>Pseudomonadati</taxon>
        <taxon>Kiritimatiellota</taxon>
        <taxon>Kiritimatiellia</taxon>
        <taxon>Kiritimatiellales</taxon>
        <taxon>Kiritimatiellaceae</taxon>
        <taxon>Kiritimatiella</taxon>
    </lineage>
</organism>
<dbReference type="InterPro" id="IPR023210">
    <property type="entry name" value="NADP_OxRdtase_dom"/>
</dbReference>
<dbReference type="AlphaFoldDB" id="A0A0G3EBH0"/>
<dbReference type="KEGG" id="vbl:L21SP4_00368"/>
<evidence type="ECO:0000313" key="4">
    <source>
        <dbReference type="Proteomes" id="UP000035268"/>
    </source>
</evidence>
<feature type="domain" description="NADP-dependent oxidoreductase" evidence="2">
    <location>
        <begin position="17"/>
        <end position="317"/>
    </location>
</feature>
<dbReference type="RefSeq" id="WP_052881057.1">
    <property type="nucleotide sequence ID" value="NZ_CP010904.1"/>
</dbReference>
<dbReference type="PANTHER" id="PTHR43364:SF4">
    <property type="entry name" value="NAD(P)-LINKED OXIDOREDUCTASE SUPERFAMILY PROTEIN"/>
    <property type="match status" value="1"/>
</dbReference>
<name>A0A0G3EBH0_9BACT</name>
<dbReference type="EMBL" id="CP010904">
    <property type="protein sequence ID" value="AKJ63648.1"/>
    <property type="molecule type" value="Genomic_DNA"/>
</dbReference>
<dbReference type="PATRIC" id="fig|1609981.3.peg.385"/>
<protein>
    <submittedName>
        <fullName evidence="3">General stress protein 69</fullName>
        <ecNumber evidence="3">1.1.1.-</ecNumber>
    </submittedName>
</protein>
<evidence type="ECO:0000313" key="3">
    <source>
        <dbReference type="EMBL" id="AKJ63648.1"/>
    </source>
</evidence>
<dbReference type="Proteomes" id="UP000035268">
    <property type="component" value="Chromosome"/>
</dbReference>